<evidence type="ECO:0000256" key="2">
    <source>
        <dbReference type="ARBA" id="ARBA00005979"/>
    </source>
</evidence>
<evidence type="ECO:0000256" key="4">
    <source>
        <dbReference type="ARBA" id="ARBA00056646"/>
    </source>
</evidence>
<gene>
    <name evidence="8" type="ORF">KL933_002168</name>
</gene>
<dbReference type="Gene3D" id="3.20.20.70">
    <property type="entry name" value="Aldolase class I"/>
    <property type="match status" value="1"/>
</dbReference>
<dbReference type="GO" id="GO:0042562">
    <property type="term" value="F:hormone binding"/>
    <property type="evidence" value="ECO:0007669"/>
    <property type="project" value="UniProtKB-ARBA"/>
</dbReference>
<dbReference type="CDD" id="cd02933">
    <property type="entry name" value="OYE_like_FMN"/>
    <property type="match status" value="1"/>
</dbReference>
<keyword evidence="3" id="KW-0288">FMN</keyword>
<evidence type="ECO:0000256" key="6">
    <source>
        <dbReference type="ARBA" id="ARBA00075326"/>
    </source>
</evidence>
<evidence type="ECO:0000256" key="3">
    <source>
        <dbReference type="ARBA" id="ARBA00022643"/>
    </source>
</evidence>
<accession>A0AAN6D7X0</accession>
<sequence length="453" mass="50811">MWRAIKIAHSRNPAAMHVLQNRARQADIHGLLPGYADLFVWCTGEAGPRLAPQLQKFNPNTNLFKPIKVGKVELKNRLVFAPTTRFRATEQFVPTDSMLKYYEQRAENNGGLLIAEATFPDYSFGLYENAPMIRTPQQVEAWRQIIEAVHNKGSYFSVQLWHLGRTADPKLNKALGVPLVAPSALHIDEAAENAAKEAGVELRAMTVPEIENVVKEYAAAAKRAIHEAKADFIEIHGAHGYLLDQFNHVNINKRTDKYGGSIENRARITLEVVDACIEAVGAEHVGIRLSPYAKFQGAKGVDSEIHPIAHWGYILSELERRGKEGKRLAYVSVVEPRVSGSEDNPDTRKFDVSWIGEVWKGVLLRSGAYLNENYKYIAADVNKDDRTLIGVSRYYTSNPDLVERLKNGIPLTPYDRSRFYKRGSNDGYLTWAKHGEDPEKLKDLADVPPKALA</sequence>
<dbReference type="InterPro" id="IPR001155">
    <property type="entry name" value="OxRdtase_FMN_N"/>
</dbReference>
<dbReference type="Proteomes" id="UP000738402">
    <property type="component" value="Unassembled WGS sequence"/>
</dbReference>
<dbReference type="SUPFAM" id="SSF51395">
    <property type="entry name" value="FMN-linked oxidoreductases"/>
    <property type="match status" value="1"/>
</dbReference>
<evidence type="ECO:0000313" key="8">
    <source>
        <dbReference type="EMBL" id="KAG7728042.1"/>
    </source>
</evidence>
<comment type="similarity">
    <text evidence="2">Belongs to the NADH:flavin oxidoreductase/NADH oxidase family.</text>
</comment>
<dbReference type="AlphaFoldDB" id="A0AAN6D7X0"/>
<dbReference type="Pfam" id="PF00724">
    <property type="entry name" value="Oxidored_FMN"/>
    <property type="match status" value="1"/>
</dbReference>
<name>A0AAN6D7X0_9ASCO</name>
<feature type="domain" description="NADH:flavin oxidoreductase/NADH oxidase N-terminal" evidence="7">
    <location>
        <begin position="62"/>
        <end position="411"/>
    </location>
</feature>
<dbReference type="PANTHER" id="PTHR22893">
    <property type="entry name" value="NADH OXIDOREDUCTASE-RELATED"/>
    <property type="match status" value="1"/>
</dbReference>
<evidence type="ECO:0000256" key="5">
    <source>
        <dbReference type="ARBA" id="ARBA00067604"/>
    </source>
</evidence>
<comment type="cofactor">
    <cofactor evidence="1">
        <name>FMN</name>
        <dbReference type="ChEBI" id="CHEBI:58210"/>
    </cofactor>
</comment>
<keyword evidence="3" id="KW-0285">Flavoprotein</keyword>
<evidence type="ECO:0000256" key="1">
    <source>
        <dbReference type="ARBA" id="ARBA00001917"/>
    </source>
</evidence>
<comment type="caution">
    <text evidence="8">The sequence shown here is derived from an EMBL/GenBank/DDBJ whole genome shotgun (WGS) entry which is preliminary data.</text>
</comment>
<dbReference type="GO" id="GO:0003959">
    <property type="term" value="F:NADPH dehydrogenase activity"/>
    <property type="evidence" value="ECO:0007669"/>
    <property type="project" value="TreeGrafter"/>
</dbReference>
<reference evidence="8" key="1">
    <citation type="journal article" date="2021" name="G3 (Bethesda)">
        <title>Genomic diversity, chromosomal rearrangements, and interspecies hybridization in the ogataea polymorpha species complex.</title>
        <authorList>
            <person name="Hanson S.J."/>
            <person name="Cinneide E.O."/>
            <person name="Salzberg L.I."/>
            <person name="Wolfe K.H."/>
            <person name="McGowan J."/>
            <person name="Fitzpatrick D.A."/>
            <person name="Matlin K."/>
        </authorList>
    </citation>
    <scope>NUCLEOTIDE SEQUENCE</scope>
    <source>
        <strain evidence="8">83-405-1</strain>
    </source>
</reference>
<dbReference type="GO" id="GO:0010181">
    <property type="term" value="F:FMN binding"/>
    <property type="evidence" value="ECO:0007669"/>
    <property type="project" value="InterPro"/>
</dbReference>
<comment type="function">
    <text evidence="4">Oxidoreductase that binds mammalian estrogens with high affinity.</text>
</comment>
<organism evidence="8 9">
    <name type="scientific">Ogataea haglerorum</name>
    <dbReference type="NCBI Taxonomy" id="1937702"/>
    <lineage>
        <taxon>Eukaryota</taxon>
        <taxon>Fungi</taxon>
        <taxon>Dikarya</taxon>
        <taxon>Ascomycota</taxon>
        <taxon>Saccharomycotina</taxon>
        <taxon>Pichiomycetes</taxon>
        <taxon>Pichiales</taxon>
        <taxon>Pichiaceae</taxon>
        <taxon>Ogataea</taxon>
    </lineage>
</organism>
<evidence type="ECO:0000259" key="7">
    <source>
        <dbReference type="Pfam" id="PF00724"/>
    </source>
</evidence>
<protein>
    <recommendedName>
        <fullName evidence="5">Probable NADPH dehydrogenase</fullName>
    </recommendedName>
    <alternativeName>
        <fullName evidence="6">Estrogen-binding protein</fullName>
    </alternativeName>
</protein>
<dbReference type="EMBL" id="JAHLUH010000005">
    <property type="protein sequence ID" value="KAG7728042.1"/>
    <property type="molecule type" value="Genomic_DNA"/>
</dbReference>
<dbReference type="InterPro" id="IPR013785">
    <property type="entry name" value="Aldolase_TIM"/>
</dbReference>
<dbReference type="PANTHER" id="PTHR22893:SF91">
    <property type="entry name" value="NADPH DEHYDROGENASE 2-RELATED"/>
    <property type="match status" value="1"/>
</dbReference>
<evidence type="ECO:0000313" key="9">
    <source>
        <dbReference type="Proteomes" id="UP000738402"/>
    </source>
</evidence>
<dbReference type="InterPro" id="IPR045247">
    <property type="entry name" value="Oye-like"/>
</dbReference>
<dbReference type="FunFam" id="3.20.20.70:FF:000138">
    <property type="entry name" value="NADPH dehydrogenase 1"/>
    <property type="match status" value="1"/>
</dbReference>
<proteinExistence type="inferred from homology"/>